<dbReference type="Pfam" id="PF08546">
    <property type="entry name" value="ApbA_C"/>
    <property type="match status" value="1"/>
</dbReference>
<sequence length="340" mass="37771">MQKQLVFGAGLIGGYLSAMLARQGYKPLLVARPRIVENLKSGLRVTDFEGHDHVVEALDMVSEDAAGEAMEVVWLTVKCTAIEQALDAMSRWVGPETMILCCQNGLGSDAMVRQRFPDNVVRRVMVPFNVVTLTPAHYHRGSEGTLSVEVQEGADEALRALVDQLNNPMMPVAVTTQMTALQWAKLQLNLGNAVNALLNVPVKQMLESRDARRVIARLMDELLAVCRANHMSLPKVARLPGTWLPWVLRLPDWLFRRVANSMLSIDPTVRTSMWWDLDASRPTEIDYLNGAVVEAAQRAGIDCRANQHIVALIKEVESTQREGKPRCDLSATQLWSIING</sequence>
<keyword evidence="5 10" id="KW-0566">Pantothenate biosynthesis</keyword>
<dbReference type="Gene3D" id="3.40.50.720">
    <property type="entry name" value="NAD(P)-binding Rossmann-like Domain"/>
    <property type="match status" value="1"/>
</dbReference>
<comment type="caution">
    <text evidence="13">The sequence shown here is derived from an EMBL/GenBank/DDBJ whole genome shotgun (WGS) entry which is preliminary data.</text>
</comment>
<dbReference type="InterPro" id="IPR036291">
    <property type="entry name" value="NAD(P)-bd_dom_sf"/>
</dbReference>
<dbReference type="InterPro" id="IPR013328">
    <property type="entry name" value="6PGD_dom2"/>
</dbReference>
<dbReference type="NCBIfam" id="TIGR00745">
    <property type="entry name" value="apbA_panE"/>
    <property type="match status" value="1"/>
</dbReference>
<evidence type="ECO:0000256" key="6">
    <source>
        <dbReference type="ARBA" id="ARBA00022857"/>
    </source>
</evidence>
<evidence type="ECO:0000256" key="9">
    <source>
        <dbReference type="ARBA" id="ARBA00048793"/>
    </source>
</evidence>
<dbReference type="Proteomes" id="UP001520878">
    <property type="component" value="Unassembled WGS sequence"/>
</dbReference>
<evidence type="ECO:0000256" key="8">
    <source>
        <dbReference type="ARBA" id="ARBA00032024"/>
    </source>
</evidence>
<evidence type="ECO:0000256" key="2">
    <source>
        <dbReference type="ARBA" id="ARBA00007870"/>
    </source>
</evidence>
<comment type="function">
    <text evidence="10">Catalyzes the NADPH-dependent reduction of ketopantoate into pantoic acid.</text>
</comment>
<evidence type="ECO:0000256" key="4">
    <source>
        <dbReference type="ARBA" id="ARBA00019465"/>
    </source>
</evidence>
<reference evidence="13 14" key="1">
    <citation type="submission" date="2021-10" db="EMBL/GenBank/DDBJ databases">
        <title>Draft genome of Aestuariibacter halophilus JC2043.</title>
        <authorList>
            <person name="Emsley S.A."/>
            <person name="Pfannmuller K.M."/>
            <person name="Ushijima B."/>
            <person name="Saw J.H."/>
            <person name="Videau P."/>
        </authorList>
    </citation>
    <scope>NUCLEOTIDE SEQUENCE [LARGE SCALE GENOMIC DNA]</scope>
    <source>
        <strain evidence="13 14">JC2043</strain>
    </source>
</reference>
<dbReference type="InterPro" id="IPR008927">
    <property type="entry name" value="6-PGluconate_DH-like_C_sf"/>
</dbReference>
<feature type="domain" description="Ketopantoate reductase C-terminal" evidence="12">
    <location>
        <begin position="179"/>
        <end position="317"/>
    </location>
</feature>
<comment type="similarity">
    <text evidence="2 10">Belongs to the ketopantoate reductase family.</text>
</comment>
<comment type="pathway">
    <text evidence="1 10">Cofactor biosynthesis; (R)-pantothenate biosynthesis; (R)-pantoate from 3-methyl-2-oxobutanoate: step 2/2.</text>
</comment>
<keyword evidence="7 10" id="KW-0560">Oxidoreductase</keyword>
<keyword evidence="14" id="KW-1185">Reference proteome</keyword>
<evidence type="ECO:0000259" key="11">
    <source>
        <dbReference type="Pfam" id="PF02558"/>
    </source>
</evidence>
<dbReference type="InterPro" id="IPR050838">
    <property type="entry name" value="Ketopantoate_reductase"/>
</dbReference>
<evidence type="ECO:0000313" key="13">
    <source>
        <dbReference type="EMBL" id="MCC2615855.1"/>
    </source>
</evidence>
<dbReference type="RefSeq" id="WP_229158174.1">
    <property type="nucleotide sequence ID" value="NZ_JAJEWP010000001.1"/>
</dbReference>
<keyword evidence="6 10" id="KW-0521">NADP</keyword>
<dbReference type="InterPro" id="IPR013752">
    <property type="entry name" value="KPA_reductase"/>
</dbReference>
<dbReference type="Pfam" id="PF02558">
    <property type="entry name" value="ApbA"/>
    <property type="match status" value="1"/>
</dbReference>
<evidence type="ECO:0000313" key="14">
    <source>
        <dbReference type="Proteomes" id="UP001520878"/>
    </source>
</evidence>
<evidence type="ECO:0000259" key="12">
    <source>
        <dbReference type="Pfam" id="PF08546"/>
    </source>
</evidence>
<proteinExistence type="inferred from homology"/>
<dbReference type="GO" id="GO:0008677">
    <property type="term" value="F:2-dehydropantoate 2-reductase activity"/>
    <property type="evidence" value="ECO:0007669"/>
    <property type="project" value="UniProtKB-EC"/>
</dbReference>
<evidence type="ECO:0000256" key="3">
    <source>
        <dbReference type="ARBA" id="ARBA00013014"/>
    </source>
</evidence>
<dbReference type="PANTHER" id="PTHR43765:SF2">
    <property type="entry name" value="2-DEHYDROPANTOATE 2-REDUCTASE"/>
    <property type="match status" value="1"/>
</dbReference>
<evidence type="ECO:0000256" key="7">
    <source>
        <dbReference type="ARBA" id="ARBA00023002"/>
    </source>
</evidence>
<dbReference type="Gene3D" id="1.10.1040.10">
    <property type="entry name" value="N-(1-d-carboxylethyl)-l-norvaline Dehydrogenase, domain 2"/>
    <property type="match status" value="1"/>
</dbReference>
<dbReference type="InterPro" id="IPR003710">
    <property type="entry name" value="ApbA"/>
</dbReference>
<dbReference type="PANTHER" id="PTHR43765">
    <property type="entry name" value="2-DEHYDROPANTOATE 2-REDUCTASE-RELATED"/>
    <property type="match status" value="1"/>
</dbReference>
<name>A0ABS8G7R7_9ALTE</name>
<evidence type="ECO:0000256" key="10">
    <source>
        <dbReference type="RuleBase" id="RU362068"/>
    </source>
</evidence>
<feature type="domain" description="Ketopantoate reductase N-terminal" evidence="11">
    <location>
        <begin position="5"/>
        <end position="148"/>
    </location>
</feature>
<evidence type="ECO:0000256" key="5">
    <source>
        <dbReference type="ARBA" id="ARBA00022655"/>
    </source>
</evidence>
<gene>
    <name evidence="13" type="ORF">LJ739_06350</name>
</gene>
<dbReference type="InterPro" id="IPR013332">
    <property type="entry name" value="KPR_N"/>
</dbReference>
<dbReference type="EMBL" id="JAJEWP010000001">
    <property type="protein sequence ID" value="MCC2615855.1"/>
    <property type="molecule type" value="Genomic_DNA"/>
</dbReference>
<dbReference type="SUPFAM" id="SSF51735">
    <property type="entry name" value="NAD(P)-binding Rossmann-fold domains"/>
    <property type="match status" value="1"/>
</dbReference>
<comment type="catalytic activity">
    <reaction evidence="9 10">
        <text>(R)-pantoate + NADP(+) = 2-dehydropantoate + NADPH + H(+)</text>
        <dbReference type="Rhea" id="RHEA:16233"/>
        <dbReference type="ChEBI" id="CHEBI:11561"/>
        <dbReference type="ChEBI" id="CHEBI:15378"/>
        <dbReference type="ChEBI" id="CHEBI:15980"/>
        <dbReference type="ChEBI" id="CHEBI:57783"/>
        <dbReference type="ChEBI" id="CHEBI:58349"/>
        <dbReference type="EC" id="1.1.1.169"/>
    </reaction>
</comment>
<dbReference type="EC" id="1.1.1.169" evidence="3 10"/>
<dbReference type="SUPFAM" id="SSF48179">
    <property type="entry name" value="6-phosphogluconate dehydrogenase C-terminal domain-like"/>
    <property type="match status" value="1"/>
</dbReference>
<accession>A0ABS8G7R7</accession>
<protein>
    <recommendedName>
        <fullName evidence="4 10">2-dehydropantoate 2-reductase</fullName>
        <ecNumber evidence="3 10">1.1.1.169</ecNumber>
    </recommendedName>
    <alternativeName>
        <fullName evidence="8 10">Ketopantoate reductase</fullName>
    </alternativeName>
</protein>
<evidence type="ECO:0000256" key="1">
    <source>
        <dbReference type="ARBA" id="ARBA00004994"/>
    </source>
</evidence>
<organism evidence="13 14">
    <name type="scientific">Fluctibacter halophilus</name>
    <dbReference type="NCBI Taxonomy" id="226011"/>
    <lineage>
        <taxon>Bacteria</taxon>
        <taxon>Pseudomonadati</taxon>
        <taxon>Pseudomonadota</taxon>
        <taxon>Gammaproteobacteria</taxon>
        <taxon>Alteromonadales</taxon>
        <taxon>Alteromonadaceae</taxon>
        <taxon>Fluctibacter</taxon>
    </lineage>
</organism>